<sequence length="104" mass="11222">MVATHLEPCMSESATKAPPESDSLGGFEVETLAGTASVEITGTPTNTARVDIRMDGGRHWVFGVNDDTAALVMVLNQNGQRVDDELPNWIEPIIRRTGLEGVEK</sequence>
<gene>
    <name evidence="2" type="ORF">FGF80_16560</name>
</gene>
<accession>A0A4P9TIN0</accession>
<evidence type="ECO:0000313" key="3">
    <source>
        <dbReference type="Proteomes" id="UP000307562"/>
    </source>
</evidence>
<dbReference type="AlphaFoldDB" id="A0A4P9TIN0"/>
<proteinExistence type="predicted"/>
<organism evidence="2 3">
    <name type="scientific">Natrinema pallidum</name>
    <dbReference type="NCBI Taxonomy" id="69527"/>
    <lineage>
        <taxon>Archaea</taxon>
        <taxon>Methanobacteriati</taxon>
        <taxon>Methanobacteriota</taxon>
        <taxon>Stenosarchaea group</taxon>
        <taxon>Halobacteria</taxon>
        <taxon>Halobacteriales</taxon>
        <taxon>Natrialbaceae</taxon>
        <taxon>Natrinema</taxon>
    </lineage>
</organism>
<dbReference type="KEGG" id="npl:FGF80_16560"/>
<evidence type="ECO:0000313" key="2">
    <source>
        <dbReference type="EMBL" id="QCW04733.1"/>
    </source>
</evidence>
<name>A0A4P9TIN0_9EURY</name>
<dbReference type="EMBL" id="CP040637">
    <property type="protein sequence ID" value="QCW04733.1"/>
    <property type="molecule type" value="Genomic_DNA"/>
</dbReference>
<protein>
    <submittedName>
        <fullName evidence="2">Uncharacterized protein</fullName>
    </submittedName>
</protein>
<keyword evidence="3" id="KW-1185">Reference proteome</keyword>
<dbReference type="Proteomes" id="UP000307562">
    <property type="component" value="Chromosome"/>
</dbReference>
<feature type="region of interest" description="Disordered" evidence="1">
    <location>
        <begin position="1"/>
        <end position="25"/>
    </location>
</feature>
<evidence type="ECO:0000256" key="1">
    <source>
        <dbReference type="SAM" id="MobiDB-lite"/>
    </source>
</evidence>
<reference evidence="3" key="1">
    <citation type="submission" date="2019-05" db="EMBL/GenBank/DDBJ databases">
        <title>Complete Genome Sequence and Methylation Pattern of the Halophilic Archaeon Natrinema pallidum BOL6-1.</title>
        <authorList>
            <person name="DasSarma P."/>
            <person name="DasSarma B.P."/>
            <person name="DasSarma S.L."/>
            <person name="Martinez F.L."/>
            <person name="Guzman D."/>
            <person name="Roberts R.J."/>
            <person name="DasSarma S."/>
        </authorList>
    </citation>
    <scope>NUCLEOTIDE SEQUENCE [LARGE SCALE GENOMIC DNA]</scope>
    <source>
        <strain evidence="3">BOL6-1</strain>
    </source>
</reference>